<evidence type="ECO:0000256" key="1">
    <source>
        <dbReference type="ARBA" id="ARBA00009600"/>
    </source>
</evidence>
<accession>A0A6J4PJ27</accession>
<dbReference type="InterPro" id="IPR003774">
    <property type="entry name" value="AlgH-like"/>
</dbReference>
<dbReference type="NCBIfam" id="NF001270">
    <property type="entry name" value="PRK00228.2-2"/>
    <property type="match status" value="1"/>
</dbReference>
<dbReference type="PANTHER" id="PTHR30327">
    <property type="entry name" value="UNCHARACTERIZED PROTEIN YQGE"/>
    <property type="match status" value="1"/>
</dbReference>
<dbReference type="Gene3D" id="3.40.1740.10">
    <property type="entry name" value="VC0467-like"/>
    <property type="match status" value="1"/>
</dbReference>
<organism evidence="2">
    <name type="scientific">uncultured Quadrisphaera sp</name>
    <dbReference type="NCBI Taxonomy" id="904978"/>
    <lineage>
        <taxon>Bacteria</taxon>
        <taxon>Bacillati</taxon>
        <taxon>Actinomycetota</taxon>
        <taxon>Actinomycetes</taxon>
        <taxon>Kineosporiales</taxon>
        <taxon>Kineosporiaceae</taxon>
        <taxon>Quadrisphaera</taxon>
        <taxon>environmental samples</taxon>
    </lineage>
</organism>
<protein>
    <submittedName>
        <fullName evidence="2">UPF0301 protein YqgE</fullName>
    </submittedName>
</protein>
<dbReference type="PANTHER" id="PTHR30327:SF1">
    <property type="entry name" value="UPF0301 PROTEIN YQGE"/>
    <property type="match status" value="1"/>
</dbReference>
<gene>
    <name evidence="2" type="ORF">AVDCRST_MAG35-1461</name>
</gene>
<dbReference type="EMBL" id="CADCUY010000297">
    <property type="protein sequence ID" value="CAA9411597.1"/>
    <property type="molecule type" value="Genomic_DNA"/>
</dbReference>
<dbReference type="GO" id="GO:0005829">
    <property type="term" value="C:cytosol"/>
    <property type="evidence" value="ECO:0007669"/>
    <property type="project" value="TreeGrafter"/>
</dbReference>
<proteinExistence type="inferred from homology"/>
<dbReference type="Pfam" id="PF02622">
    <property type="entry name" value="DUF179"/>
    <property type="match status" value="1"/>
</dbReference>
<reference evidence="2" key="1">
    <citation type="submission" date="2020-02" db="EMBL/GenBank/DDBJ databases">
        <authorList>
            <person name="Meier V. D."/>
        </authorList>
    </citation>
    <scope>NUCLEOTIDE SEQUENCE</scope>
    <source>
        <strain evidence="2">AVDCRST_MAG35</strain>
    </source>
</reference>
<evidence type="ECO:0000313" key="2">
    <source>
        <dbReference type="EMBL" id="CAA9411597.1"/>
    </source>
</evidence>
<comment type="similarity">
    <text evidence="1">Belongs to the UPF0301 (AlgH) family.</text>
</comment>
<dbReference type="AlphaFoldDB" id="A0A6J4PJ27"/>
<sequence length="200" mass="20507">MSAGRPDGPSMAGRLLVATPGLLEPAFRRAVVLLLDHTGSGGAIGLVLNRPTEVDVEAVLPAWQRFVTPPGRLFRGGPVGLDGALGLVSVPGSAGGPAATADTDPLGFSRLVGSVGVVDLDAPPEVVAPGTAGLRVFAGHAGWSAGQLEEEIAEGAWYVLESEAGDAFTDDPEVLWSQVLRRQRGLRALVASFPDDPSAN</sequence>
<name>A0A6J4PJ27_9ACTN</name>
<dbReference type="SUPFAM" id="SSF143456">
    <property type="entry name" value="VC0467-like"/>
    <property type="match status" value="1"/>
</dbReference>